<dbReference type="InterPro" id="IPR055235">
    <property type="entry name" value="ASD1_cat"/>
</dbReference>
<accession>A0AAX1TDT6</accession>
<dbReference type="Gene3D" id="3.20.20.80">
    <property type="entry name" value="Glycosidases"/>
    <property type="match status" value="1"/>
</dbReference>
<evidence type="ECO:0000256" key="6">
    <source>
        <dbReference type="ARBA" id="ARBA00023180"/>
    </source>
</evidence>
<dbReference type="PANTHER" id="PTHR31776:SF0">
    <property type="entry name" value="ALPHA-L-ARABINOFURANOSIDASE 1"/>
    <property type="match status" value="1"/>
</dbReference>
<dbReference type="EMBL" id="SLTX01000001">
    <property type="protein sequence ID" value="TDB08859.1"/>
    <property type="molecule type" value="Genomic_DNA"/>
</dbReference>
<reference evidence="8 9" key="1">
    <citation type="journal article" date="2019" name="Nat. Microbiol.">
        <title>Genomic variation and strain-specific functional adaptation in the human gut microbiome during early life.</title>
        <authorList>
            <person name="Vatanen T."/>
            <person name="Plichta D.R."/>
            <person name="Somani J."/>
            <person name="Munch P.C."/>
            <person name="Arthur T.D."/>
            <person name="Hall A.B."/>
            <person name="Rudolf S."/>
            <person name="Oakeley E.J."/>
            <person name="Ke X."/>
            <person name="Young R.A."/>
            <person name="Haiser H.J."/>
            <person name="Kolde R."/>
            <person name="Yassour M."/>
            <person name="Luopajarvi K."/>
            <person name="Siljander H."/>
            <person name="Virtanen S.M."/>
            <person name="Ilonen J."/>
            <person name="Uibo R."/>
            <person name="Tillmann V."/>
            <person name="Mokurov S."/>
            <person name="Dorshakova N."/>
            <person name="Porter J.A."/>
            <person name="McHardy A.C."/>
            <person name="Lahdesmaki H."/>
            <person name="Vlamakis H."/>
            <person name="Huttenhower C."/>
            <person name="Knip M."/>
            <person name="Xavier R.J."/>
        </authorList>
    </citation>
    <scope>NUCLEOTIDE SEQUENCE [LARGE SCALE GENOMIC DNA]</scope>
    <source>
        <strain evidence="8 9">RJX1052</strain>
    </source>
</reference>
<dbReference type="InterPro" id="IPR017853">
    <property type="entry name" value="GH"/>
</dbReference>
<dbReference type="Pfam" id="PF22848">
    <property type="entry name" value="ASD1_dom"/>
    <property type="match status" value="1"/>
</dbReference>
<evidence type="ECO:0000313" key="8">
    <source>
        <dbReference type="EMBL" id="TDB08859.1"/>
    </source>
</evidence>
<dbReference type="InterPro" id="IPR010496">
    <property type="entry name" value="AL/BT2_dom"/>
</dbReference>
<keyword evidence="4" id="KW-0732">Signal</keyword>
<evidence type="ECO:0000256" key="3">
    <source>
        <dbReference type="ARBA" id="ARBA00012670"/>
    </source>
</evidence>
<keyword evidence="6" id="KW-0325">Glycoprotein</keyword>
<dbReference type="AlphaFoldDB" id="A0AAX1TDT6"/>
<dbReference type="GO" id="GO:0046556">
    <property type="term" value="F:alpha-L-arabinofuranosidase activity"/>
    <property type="evidence" value="ECO:0007669"/>
    <property type="project" value="UniProtKB-EC"/>
</dbReference>
<dbReference type="PANTHER" id="PTHR31776">
    <property type="entry name" value="ALPHA-L-ARABINOFURANOSIDASE 1"/>
    <property type="match status" value="1"/>
</dbReference>
<dbReference type="Gene3D" id="2.60.40.1180">
    <property type="entry name" value="Golgi alpha-mannosidase II"/>
    <property type="match status" value="1"/>
</dbReference>
<dbReference type="Proteomes" id="UP000294834">
    <property type="component" value="Unassembled WGS sequence"/>
</dbReference>
<evidence type="ECO:0000256" key="1">
    <source>
        <dbReference type="ARBA" id="ARBA00001462"/>
    </source>
</evidence>
<dbReference type="SMART" id="SM00813">
    <property type="entry name" value="Alpha-L-AF_C"/>
    <property type="match status" value="1"/>
</dbReference>
<organism evidence="8 9">
    <name type="scientific">Phocaeicola dorei</name>
    <dbReference type="NCBI Taxonomy" id="357276"/>
    <lineage>
        <taxon>Bacteria</taxon>
        <taxon>Pseudomonadati</taxon>
        <taxon>Bacteroidota</taxon>
        <taxon>Bacteroidia</taxon>
        <taxon>Bacteroidales</taxon>
        <taxon>Bacteroidaceae</taxon>
        <taxon>Phocaeicola</taxon>
    </lineage>
</organism>
<feature type="domain" description="Alpha-L-arabinofuranosidase C-terminal" evidence="7">
    <location>
        <begin position="616"/>
        <end position="785"/>
    </location>
</feature>
<dbReference type="KEGG" id="bdh:GV66_00630"/>
<name>A0AAX1TDT6_9BACT</name>
<proteinExistence type="inferred from homology"/>
<dbReference type="InterPro" id="IPR013780">
    <property type="entry name" value="Glyco_hydro_b"/>
</dbReference>
<evidence type="ECO:0000256" key="5">
    <source>
        <dbReference type="ARBA" id="ARBA00022801"/>
    </source>
</evidence>
<dbReference type="GO" id="GO:0046373">
    <property type="term" value="P:L-arabinose metabolic process"/>
    <property type="evidence" value="ECO:0007669"/>
    <property type="project" value="InterPro"/>
</dbReference>
<dbReference type="InterPro" id="IPR051563">
    <property type="entry name" value="Glycosyl_Hydrolase_51"/>
</dbReference>
<dbReference type="EC" id="3.2.1.55" evidence="3"/>
<dbReference type="InterPro" id="IPR010720">
    <property type="entry name" value="Alpha-L-AF_C"/>
</dbReference>
<dbReference type="Gene3D" id="2.60.120.560">
    <property type="entry name" value="Exo-inulinase, domain 1"/>
    <property type="match status" value="1"/>
</dbReference>
<keyword evidence="5" id="KW-0378">Hydrolase</keyword>
<evidence type="ECO:0000256" key="2">
    <source>
        <dbReference type="ARBA" id="ARBA00007186"/>
    </source>
</evidence>
<evidence type="ECO:0000256" key="4">
    <source>
        <dbReference type="ARBA" id="ARBA00022729"/>
    </source>
</evidence>
<dbReference type="RefSeq" id="WP_032933240.1">
    <property type="nucleotide sequence ID" value="NZ_CAXSLT010000013.1"/>
</dbReference>
<evidence type="ECO:0000313" key="9">
    <source>
        <dbReference type="Proteomes" id="UP000294834"/>
    </source>
</evidence>
<comment type="caution">
    <text evidence="8">The sequence shown here is derived from an EMBL/GenBank/DDBJ whole genome shotgun (WGS) entry which is preliminary data.</text>
</comment>
<gene>
    <name evidence="8" type="ORF">E1J06_16505</name>
</gene>
<evidence type="ECO:0000259" key="7">
    <source>
        <dbReference type="SMART" id="SM00813"/>
    </source>
</evidence>
<comment type="catalytic activity">
    <reaction evidence="1">
        <text>Hydrolysis of terminal non-reducing alpha-L-arabinofuranoside residues in alpha-L-arabinosides.</text>
        <dbReference type="EC" id="3.2.1.55"/>
    </reaction>
</comment>
<comment type="similarity">
    <text evidence="2">Belongs to the glycosyl hydrolase 51 family.</text>
</comment>
<dbReference type="Pfam" id="PF06439">
    <property type="entry name" value="3keto-disac_hyd"/>
    <property type="match status" value="1"/>
</dbReference>
<dbReference type="SUPFAM" id="SSF51445">
    <property type="entry name" value="(Trans)glycosidases"/>
    <property type="match status" value="1"/>
</dbReference>
<sequence length="794" mass="90090">MKKILISLACFWIGLMSVNSQKQVEVKIDPGHVENRINDKIYGFLLEHLYHSVSNGIWGENVWNRSFEELLAYGNWEISSSGEVMLDAMEQSIADFRIFRGKDYDITLDVKRQAGDGAILIGVRDQHRDRMLTNRVYWYLGSENNTVHKLESNTGWIWHTPKVKTTVTDVCPGALVVGKWVQIRIRCEENHLTGWINGTKIFDRIIDDCPVEGAVTLGGEHCQVAFRNIKITSLDGNDVKVNLNPVRHWYGVGDGTVAAVNSDVLNQNIAMRIHSLGRFAGVEQPHNYSIRKSDLLKGSIYLKGTVDKVYIQLLDGKKILSEKLLQNITDTWKEYLVELPSDKDVSLATLRIVVKEPGNLFIDQVSLMHQSSIENQGFRVELTNAVASLKPTILRWPGGSFSEQYHFENGLGKQSERKGILRWDDFDPLSFGTDEFMAFCEKVGAEPQIVVPIGYHNYAGYMPDKDGRQDWLQRALDWMEYCNGDAETTKWGKKRAENGHPEPYNVKYWEIDNEVWKMDPKLYAEITRLFSIEMKKQDPSIKIIGCGCGRLGREGIGLDSIMIHDVAGYIDYISPHYYQMLDRYGNEGVEEYGCYLDKLSSWIAKSENPAMKIYLSEWNLDGIDMRTGLFTGGFLNRLEATPGVEMAASALFLRHTSATGWNNAFINFDQNGWFQAPNYVVMKLWRDHFQPNRIAVYGDMKGLNVIATISDNRKETCLKIVNPAGQPVAMKIRNGINLGMPVWKVIHTPSLLNSNSMSNPDKIKVENREVMIDGEDIIIAVPAFSASVLTMQQE</sequence>
<protein>
    <recommendedName>
        <fullName evidence="3">non-reducing end alpha-L-arabinofuranosidase</fullName>
        <ecNumber evidence="3">3.2.1.55</ecNumber>
    </recommendedName>
</protein>